<feature type="transmembrane region" description="Helical" evidence="1">
    <location>
        <begin position="274"/>
        <end position="294"/>
    </location>
</feature>
<dbReference type="Proteomes" id="UP000248806">
    <property type="component" value="Unassembled WGS sequence"/>
</dbReference>
<evidence type="ECO:0008006" key="4">
    <source>
        <dbReference type="Google" id="ProtNLM"/>
    </source>
</evidence>
<dbReference type="AlphaFoldDB" id="A0A326UA34"/>
<proteinExistence type="predicted"/>
<dbReference type="EMBL" id="QKUF01000022">
    <property type="protein sequence ID" value="PZW24191.1"/>
    <property type="molecule type" value="Genomic_DNA"/>
</dbReference>
<protein>
    <recommendedName>
        <fullName evidence="4">Mannosyltransferase PIG-V</fullName>
    </recommendedName>
</protein>
<evidence type="ECO:0000313" key="3">
    <source>
        <dbReference type="Proteomes" id="UP000248806"/>
    </source>
</evidence>
<organism evidence="2 3">
    <name type="scientific">Thermosporothrix hazakensis</name>
    <dbReference type="NCBI Taxonomy" id="644383"/>
    <lineage>
        <taxon>Bacteria</taxon>
        <taxon>Bacillati</taxon>
        <taxon>Chloroflexota</taxon>
        <taxon>Ktedonobacteria</taxon>
        <taxon>Ktedonobacterales</taxon>
        <taxon>Thermosporotrichaceae</taxon>
        <taxon>Thermosporothrix</taxon>
    </lineage>
</organism>
<evidence type="ECO:0000256" key="1">
    <source>
        <dbReference type="SAM" id="Phobius"/>
    </source>
</evidence>
<dbReference type="NCBIfam" id="NF046093">
    <property type="entry name" value="AZOBR_p60025_fam"/>
    <property type="match status" value="1"/>
</dbReference>
<gene>
    <name evidence="2" type="ORF">EI42_04637</name>
</gene>
<reference evidence="2 3" key="1">
    <citation type="submission" date="2018-06" db="EMBL/GenBank/DDBJ databases">
        <title>Genomic Encyclopedia of Archaeal and Bacterial Type Strains, Phase II (KMG-II): from individual species to whole genera.</title>
        <authorList>
            <person name="Goeker M."/>
        </authorList>
    </citation>
    <scope>NUCLEOTIDE SEQUENCE [LARGE SCALE GENOMIC DNA]</scope>
    <source>
        <strain evidence="2 3">ATCC BAA-1881</strain>
    </source>
</reference>
<comment type="caution">
    <text evidence="2">The sequence shown here is derived from an EMBL/GenBank/DDBJ whole genome shotgun (WGS) entry which is preliminary data.</text>
</comment>
<keyword evidence="1" id="KW-0812">Transmembrane</keyword>
<dbReference type="InterPro" id="IPR058226">
    <property type="entry name" value="AZOBR_p60025-like"/>
</dbReference>
<keyword evidence="1" id="KW-1133">Transmembrane helix</keyword>
<accession>A0A326UA34</accession>
<feature type="transmembrane region" description="Helical" evidence="1">
    <location>
        <begin position="188"/>
        <end position="217"/>
    </location>
</feature>
<keyword evidence="1" id="KW-0472">Membrane</keyword>
<feature type="transmembrane region" description="Helical" evidence="1">
    <location>
        <begin position="161"/>
        <end position="182"/>
    </location>
</feature>
<keyword evidence="3" id="KW-1185">Reference proteome</keyword>
<feature type="transmembrane region" description="Helical" evidence="1">
    <location>
        <begin position="224"/>
        <end position="246"/>
    </location>
</feature>
<evidence type="ECO:0000313" key="2">
    <source>
        <dbReference type="EMBL" id="PZW24191.1"/>
    </source>
</evidence>
<dbReference type="RefSeq" id="WP_111324954.1">
    <property type="nucleotide sequence ID" value="NZ_QKUF01000022.1"/>
</dbReference>
<feature type="transmembrane region" description="Helical" evidence="1">
    <location>
        <begin position="22"/>
        <end position="42"/>
    </location>
</feature>
<sequence>MSSAFTASISQFFSGERKKQHFLLRPSVIVGLLYILFFLFMARFHGFSILSYVHLGRVSHTPNTHTAGYDGQFFYYIAQDPLHAAWRMDNAPYRYQRILYPMLVYLLSLGGMTALIPWVLLLVNFFSIVLATEFVARLLCKHQLSPWFSLPIGLYYGQTTAFVFDTTEPIAYFFVCLGFLLLANKKTLLAAIAMGLGCLCRETAILFPLGYVAILVLNREWRNAFIFGLISLVPLPVWYLCLQFIFGSTGLGYAPSFEPIPFQGLFVFQGNSRFLPLLILMFVPTVLNILYILIEVRHNRWKTATWISWLLNLLLVIFMSRLSYVELVSAGRLSTGLVIAMVFHAWYTRNNWLLWMAMLYTLTFPIYIYFL</sequence>
<feature type="transmembrane region" description="Helical" evidence="1">
    <location>
        <begin position="352"/>
        <end position="370"/>
    </location>
</feature>
<feature type="transmembrane region" description="Helical" evidence="1">
    <location>
        <begin position="306"/>
        <end position="324"/>
    </location>
</feature>
<name>A0A326UA34_THEHA</name>
<feature type="transmembrane region" description="Helical" evidence="1">
    <location>
        <begin position="330"/>
        <end position="347"/>
    </location>
</feature>